<dbReference type="Gene3D" id="1.10.10.750">
    <property type="entry name" value="Ypt/Rab-GAP domain of gyp1p, domain 1"/>
    <property type="match status" value="1"/>
</dbReference>
<dbReference type="GO" id="GO:0006886">
    <property type="term" value="P:intracellular protein transport"/>
    <property type="evidence" value="ECO:0007669"/>
    <property type="project" value="TreeGrafter"/>
</dbReference>
<name>A0A0A1WG69_ZEUCU</name>
<evidence type="ECO:0000313" key="3">
    <source>
        <dbReference type="EMBL" id="JAC97851.1"/>
    </source>
</evidence>
<proteinExistence type="predicted"/>
<dbReference type="Pfam" id="PF00566">
    <property type="entry name" value="RabGAP-TBC"/>
    <property type="match status" value="1"/>
</dbReference>
<dbReference type="SUPFAM" id="SSF47923">
    <property type="entry name" value="Ypt/Rab-GAP domain of gyp1p"/>
    <property type="match status" value="2"/>
</dbReference>
<dbReference type="Gene3D" id="1.10.8.270">
    <property type="entry name" value="putative rabgap domain of human tbc1 domain family member 14 like domains"/>
    <property type="match status" value="1"/>
</dbReference>
<evidence type="ECO:0000256" key="1">
    <source>
        <dbReference type="ARBA" id="ARBA00022468"/>
    </source>
</evidence>
<keyword evidence="1" id="KW-0343">GTPase activation</keyword>
<dbReference type="PANTHER" id="PTHR22957">
    <property type="entry name" value="TBC1 DOMAIN FAMILY MEMBER GTPASE-ACTIVATING PROTEIN"/>
    <property type="match status" value="1"/>
</dbReference>
<reference evidence="3" key="2">
    <citation type="journal article" date="2015" name="Gigascience">
        <title>Reconstructing a comprehensive transcriptome assembly of a white-pupal translocated strain of the pest fruit fly Bactrocera cucurbitae.</title>
        <authorList>
            <person name="Sim S.B."/>
            <person name="Calla B."/>
            <person name="Hall B."/>
            <person name="DeRego T."/>
            <person name="Geib S.M."/>
        </authorList>
    </citation>
    <scope>NUCLEOTIDE SEQUENCE</scope>
</reference>
<dbReference type="SMART" id="SM00164">
    <property type="entry name" value="TBC"/>
    <property type="match status" value="1"/>
</dbReference>
<dbReference type="EMBL" id="GBXI01016440">
    <property type="protein sequence ID" value="JAC97851.1"/>
    <property type="molecule type" value="Transcribed_RNA"/>
</dbReference>
<sequence>MSMFKARVKEFEDALEGPEIDINALRNLCFYGIPDIGSIRATCWKILLGYLGLKRSTWTETLSKKRALYRQFIEELVLPPGLNGNDNQDNTDSGLSDHPLCEGPESAWNTFFQDNEFLLQIDKDVRRLCPDISFFQQATEYPCDIVVHSKGERRLHQRVVPTVLSSANVERKGLGITKINLITKRSNENYMAMEEGLEAHWEVVQRILFLYAKLNPGQGYVQGMNEIVGPIYYIMASDPDLEYRKYAEADCFFCFTALMSEIRDFFIKTLDDSEGGIKFMMAKLANMLKEKDPEVFNKLKEQELHPQYYSFRWITLLLSQEFPLPDVVRIWDSVFSDEHRFEFLIRICFAMIL</sequence>
<feature type="domain" description="Rab-GAP TBC" evidence="2">
    <location>
        <begin position="34"/>
        <end position="338"/>
    </location>
</feature>
<organism evidence="3">
    <name type="scientific">Zeugodacus cucurbitae</name>
    <name type="common">Melon fruit fly</name>
    <name type="synonym">Bactrocera cucurbitae</name>
    <dbReference type="NCBI Taxonomy" id="28588"/>
    <lineage>
        <taxon>Eukaryota</taxon>
        <taxon>Metazoa</taxon>
        <taxon>Ecdysozoa</taxon>
        <taxon>Arthropoda</taxon>
        <taxon>Hexapoda</taxon>
        <taxon>Insecta</taxon>
        <taxon>Pterygota</taxon>
        <taxon>Neoptera</taxon>
        <taxon>Endopterygota</taxon>
        <taxon>Diptera</taxon>
        <taxon>Brachycera</taxon>
        <taxon>Muscomorpha</taxon>
        <taxon>Tephritoidea</taxon>
        <taxon>Tephritidae</taxon>
        <taxon>Zeugodacus</taxon>
        <taxon>Zeugodacus</taxon>
    </lineage>
</organism>
<dbReference type="FunFam" id="1.10.8.270:FF:000019">
    <property type="entry name" value="TBC1 domain family member 13"/>
    <property type="match status" value="1"/>
</dbReference>
<dbReference type="Gene3D" id="1.10.472.80">
    <property type="entry name" value="Ypt/Rab-GAP domain of gyp1p, domain 3"/>
    <property type="match status" value="1"/>
</dbReference>
<dbReference type="PANTHER" id="PTHR22957:SF27">
    <property type="entry name" value="TBC1 DOMAIN FAMILY MEMBER 13"/>
    <property type="match status" value="1"/>
</dbReference>
<reference evidence="3" key="1">
    <citation type="submission" date="2014-11" db="EMBL/GenBank/DDBJ databases">
        <authorList>
            <person name="Geib S."/>
        </authorList>
    </citation>
    <scope>NUCLEOTIDE SEQUENCE</scope>
</reference>
<evidence type="ECO:0000259" key="2">
    <source>
        <dbReference type="PROSITE" id="PS50086"/>
    </source>
</evidence>
<dbReference type="GO" id="GO:0005096">
    <property type="term" value="F:GTPase activator activity"/>
    <property type="evidence" value="ECO:0007669"/>
    <property type="project" value="UniProtKB-KW"/>
</dbReference>
<dbReference type="InterPro" id="IPR035969">
    <property type="entry name" value="Rab-GAP_TBC_sf"/>
</dbReference>
<accession>A0A0A1WG69</accession>
<gene>
    <name evidence="3" type="primary">TBC1D13_0</name>
    <name evidence="3" type="ORF">g.18737</name>
</gene>
<dbReference type="AlphaFoldDB" id="A0A0A1WG69"/>
<protein>
    <submittedName>
        <fullName evidence="3">TBC1 domain family member 13</fullName>
    </submittedName>
</protein>
<dbReference type="InterPro" id="IPR000195">
    <property type="entry name" value="Rab-GAP-TBC_dom"/>
</dbReference>
<dbReference type="PROSITE" id="PS50086">
    <property type="entry name" value="TBC_RABGAP"/>
    <property type="match status" value="1"/>
</dbReference>